<accession>A0A8K0A1P7</accession>
<dbReference type="EMBL" id="OV696690">
    <property type="protein sequence ID" value="CAH1265030.1"/>
    <property type="molecule type" value="Genomic_DNA"/>
</dbReference>
<sequence length="207" mass="23369">MQAENTDQSDHRLGPDDFFLVVRLWDNNLTGQTRETRLQATAARSNIQDDCDDIMALAEVRITLTSVCPLCRHTCNNTTESPPDNNRERVPHGVSERQRKPICQNTEIPGHYNIHRCCLPTNTGENMGRAYGVSELQGYPVCQNTEVPGDFCRGCYHHYMCTTAYGVSLVQGRPIRQNTENCMDTMAFSVTIIPTQTLLMKTQSQQN</sequence>
<evidence type="ECO:0000313" key="2">
    <source>
        <dbReference type="Proteomes" id="UP000838412"/>
    </source>
</evidence>
<organism evidence="1 2">
    <name type="scientific">Branchiostoma lanceolatum</name>
    <name type="common">Common lancelet</name>
    <name type="synonym">Amphioxus lanceolatum</name>
    <dbReference type="NCBI Taxonomy" id="7740"/>
    <lineage>
        <taxon>Eukaryota</taxon>
        <taxon>Metazoa</taxon>
        <taxon>Chordata</taxon>
        <taxon>Cephalochordata</taxon>
        <taxon>Leptocardii</taxon>
        <taxon>Amphioxiformes</taxon>
        <taxon>Branchiostomatidae</taxon>
        <taxon>Branchiostoma</taxon>
    </lineage>
</organism>
<name>A0A8K0A1P7_BRALA</name>
<gene>
    <name evidence="1" type="primary">Hypp3110</name>
    <name evidence="1" type="ORF">BLAG_LOCUS19148</name>
</gene>
<keyword evidence="2" id="KW-1185">Reference proteome</keyword>
<reference evidence="1" key="1">
    <citation type="submission" date="2022-01" db="EMBL/GenBank/DDBJ databases">
        <authorList>
            <person name="Braso-Vives M."/>
        </authorList>
    </citation>
    <scope>NUCLEOTIDE SEQUENCE</scope>
</reference>
<dbReference type="OrthoDB" id="10575637at2759"/>
<protein>
    <submittedName>
        <fullName evidence="1">Hypp3110 protein</fullName>
    </submittedName>
</protein>
<dbReference type="Proteomes" id="UP000838412">
    <property type="component" value="Chromosome 5"/>
</dbReference>
<evidence type="ECO:0000313" key="1">
    <source>
        <dbReference type="EMBL" id="CAH1265030.1"/>
    </source>
</evidence>
<dbReference type="AlphaFoldDB" id="A0A8K0A1P7"/>
<proteinExistence type="predicted"/>